<dbReference type="InterPro" id="IPR007074">
    <property type="entry name" value="LicD/FKTN/FKRP_NTP_transf"/>
</dbReference>
<dbReference type="OrthoDB" id="444255at2759"/>
<dbReference type="InterPro" id="IPR052613">
    <property type="entry name" value="LicD_transferase"/>
</dbReference>
<evidence type="ECO:0000259" key="2">
    <source>
        <dbReference type="Pfam" id="PF04991"/>
    </source>
</evidence>
<dbReference type="Proteomes" id="UP000515163">
    <property type="component" value="Unplaced"/>
</dbReference>
<keyword evidence="3" id="KW-1185">Reference proteome</keyword>
<dbReference type="InParanoid" id="A0A6P8J015"/>
<evidence type="ECO:0000313" key="4">
    <source>
        <dbReference type="RefSeq" id="XP_031571528.1"/>
    </source>
</evidence>
<dbReference type="PANTHER" id="PTHR13627">
    <property type="entry name" value="FUKUTIN RELATED PROTEIN"/>
    <property type="match status" value="1"/>
</dbReference>
<evidence type="ECO:0000256" key="1">
    <source>
        <dbReference type="SAM" id="MobiDB-lite"/>
    </source>
</evidence>
<dbReference type="GO" id="GO:0009100">
    <property type="term" value="P:glycoprotein metabolic process"/>
    <property type="evidence" value="ECO:0007669"/>
    <property type="project" value="UniProtKB-ARBA"/>
</dbReference>
<evidence type="ECO:0000313" key="3">
    <source>
        <dbReference type="Proteomes" id="UP000515163"/>
    </source>
</evidence>
<gene>
    <name evidence="4" type="primary">LOC116305703</name>
</gene>
<organism evidence="3 4">
    <name type="scientific">Actinia tenebrosa</name>
    <name type="common">Australian red waratah sea anemone</name>
    <dbReference type="NCBI Taxonomy" id="6105"/>
    <lineage>
        <taxon>Eukaryota</taxon>
        <taxon>Metazoa</taxon>
        <taxon>Cnidaria</taxon>
        <taxon>Anthozoa</taxon>
        <taxon>Hexacorallia</taxon>
        <taxon>Actiniaria</taxon>
        <taxon>Actiniidae</taxon>
        <taxon>Actinia</taxon>
    </lineage>
</organism>
<dbReference type="Pfam" id="PF04991">
    <property type="entry name" value="LicD"/>
    <property type="match status" value="1"/>
</dbReference>
<feature type="compositionally biased region" description="Basic residues" evidence="1">
    <location>
        <begin position="70"/>
        <end position="80"/>
    </location>
</feature>
<proteinExistence type="predicted"/>
<protein>
    <submittedName>
        <fullName evidence="4">Uncharacterized protein LOC116305703</fullName>
    </submittedName>
</protein>
<reference evidence="4" key="1">
    <citation type="submission" date="2025-08" db="UniProtKB">
        <authorList>
            <consortium name="RefSeq"/>
        </authorList>
    </citation>
    <scope>IDENTIFICATION</scope>
    <source>
        <tissue evidence="4">Tentacle</tissue>
    </source>
</reference>
<dbReference type="AlphaFoldDB" id="A0A6P8J015"/>
<dbReference type="KEGG" id="aten:116305703"/>
<dbReference type="GeneID" id="116305703"/>
<name>A0A6P8J015_ACTTE</name>
<feature type="compositionally biased region" description="Basic residues" evidence="1">
    <location>
        <begin position="109"/>
        <end position="118"/>
    </location>
</feature>
<accession>A0A6P8J015</accession>
<dbReference type="PANTHER" id="PTHR13627:SF35">
    <property type="entry name" value="LICD FAMILY PROTEIN"/>
    <property type="match status" value="1"/>
</dbReference>
<sequence>MYRLTKNYFRLLVLFAFGLVFLFLTWQMGISFGNASVHYSKKLNRILRLNGKKNVGNHDEEIDLGETGNRHRYQGSKIKVKSSGDSFRERKKKNSKIEKRNKETPKSMHFNKAKESKRKIKKKNRNYAVFKPTNLPETRKSLEELTTHSAASPSVPTNTPITLPVPVTSHSSWSEVYGESGCPPNPWRATLLELFTEWVKIAKKHNIEYILFYGSLLGALRTGDVIPYDSDIDLLMDVKYFPMMKEIAVARDFDVSDGKIRLVVQPEFDHDVSSNARKRYTCQGKLTPVMVDSCSFQEPLARLVKTNLHIDFYHFYDKGNYLEDPSEEDLKTYDKKDMFPLKPCKFMGLDTFCPNKPWKLLKQYFHSENLESNYKCKNKRWVDKNGKM</sequence>
<feature type="domain" description="LicD/FKTN/FKRP nucleotidyltransferase" evidence="2">
    <location>
        <begin position="202"/>
        <end position="248"/>
    </location>
</feature>
<feature type="compositionally biased region" description="Basic and acidic residues" evidence="1">
    <location>
        <begin position="95"/>
        <end position="106"/>
    </location>
</feature>
<feature type="region of interest" description="Disordered" evidence="1">
    <location>
        <begin position="57"/>
        <end position="118"/>
    </location>
</feature>
<dbReference type="RefSeq" id="XP_031571528.1">
    <property type="nucleotide sequence ID" value="XM_031715668.1"/>
</dbReference>